<evidence type="ECO:0000313" key="2">
    <source>
        <dbReference type="EMBL" id="KAL1404893.1"/>
    </source>
</evidence>
<evidence type="ECO:0000256" key="1">
    <source>
        <dbReference type="SAM" id="MobiDB-lite"/>
    </source>
</evidence>
<comment type="caution">
    <text evidence="2">The sequence shown here is derived from an EMBL/GenBank/DDBJ whole genome shotgun (WGS) entry which is preliminary data.</text>
</comment>
<dbReference type="RefSeq" id="XP_069204837.1">
    <property type="nucleotide sequence ID" value="XM_069356900.1"/>
</dbReference>
<protein>
    <recommendedName>
        <fullName evidence="4">F-box domain-containing protein</fullName>
    </recommendedName>
</protein>
<sequence length="530" mass="57921">MPESAHPPPQATLARLPPEILFLITAELRRTGATRSVSALRACSKALYAVLATAPEARFAFHTVSITLNAAGLGFLAGLTAPAAAHVREVVVSRTLPGPRPPVGEVDAHEVEQLALLGLQTSGMPPLPDIAPGPGADAALPGLESPFARQLATALCALPALEGVTIGRGHLQRWANCPVTGYLSRKTCEPFGLKARPQVAKPQGHGVREKPQRHTADKDAMVRVQRFRGVLFALAHAHAAGVAVATLKLEFDWRRGGPLIDAAFSFTVAERQVVAPFLAQLKTLHVDLRREPEHGMENYAEFNDFIRLCTGLIELRLQCHTQAALRLVEAPLPLPRLEVLSLSGYDLTLDPGMLIKLLCQWGLRDVCLTRVGLHSDTSLPEEEHRFVYPKLWDTVLRAVAAHSSGATRRLDLDALTESYGPGTCDGGHGRRFSSVTFETGTRWDAAKITVTAGMPCIEFRCGGRKADIESEPDQDVFLRAAGVLCDPAFHWHEYFGQYRRDWEDGSPVGGIPPGEPWRQEYEDWELEYLV</sequence>
<accession>A0ABR3PR22</accession>
<feature type="region of interest" description="Disordered" evidence="1">
    <location>
        <begin position="197"/>
        <end position="216"/>
    </location>
</feature>
<evidence type="ECO:0008006" key="4">
    <source>
        <dbReference type="Google" id="ProtNLM"/>
    </source>
</evidence>
<proteinExistence type="predicted"/>
<organism evidence="2 3">
    <name type="scientific">Vanrija albida</name>
    <dbReference type="NCBI Taxonomy" id="181172"/>
    <lineage>
        <taxon>Eukaryota</taxon>
        <taxon>Fungi</taxon>
        <taxon>Dikarya</taxon>
        <taxon>Basidiomycota</taxon>
        <taxon>Agaricomycotina</taxon>
        <taxon>Tremellomycetes</taxon>
        <taxon>Trichosporonales</taxon>
        <taxon>Trichosporonaceae</taxon>
        <taxon>Vanrija</taxon>
    </lineage>
</organism>
<dbReference type="EMBL" id="JBBXJM010000007">
    <property type="protein sequence ID" value="KAL1404893.1"/>
    <property type="molecule type" value="Genomic_DNA"/>
</dbReference>
<dbReference type="GeneID" id="95989547"/>
<keyword evidence="3" id="KW-1185">Reference proteome</keyword>
<dbReference type="Proteomes" id="UP001565368">
    <property type="component" value="Unassembled WGS sequence"/>
</dbReference>
<gene>
    <name evidence="2" type="ORF">Q8F55_008504</name>
</gene>
<name>A0ABR3PR22_9TREE</name>
<evidence type="ECO:0000313" key="3">
    <source>
        <dbReference type="Proteomes" id="UP001565368"/>
    </source>
</evidence>
<reference evidence="2 3" key="1">
    <citation type="submission" date="2023-08" db="EMBL/GenBank/DDBJ databases">
        <title>Annotated Genome Sequence of Vanrija albida AlHP1.</title>
        <authorList>
            <person name="Herzog R."/>
        </authorList>
    </citation>
    <scope>NUCLEOTIDE SEQUENCE [LARGE SCALE GENOMIC DNA]</scope>
    <source>
        <strain evidence="2 3">AlHP1</strain>
    </source>
</reference>
<feature type="compositionally biased region" description="Basic and acidic residues" evidence="1">
    <location>
        <begin position="206"/>
        <end position="216"/>
    </location>
</feature>